<dbReference type="EMBL" id="JBITGY010000009">
    <property type="protein sequence ID" value="MFI6502435.1"/>
    <property type="molecule type" value="Genomic_DNA"/>
</dbReference>
<dbReference type="NCBIfam" id="TIGR01053">
    <property type="entry name" value="LSD1"/>
    <property type="match status" value="1"/>
</dbReference>
<dbReference type="Pfam" id="PF21302">
    <property type="entry name" value="Zn_ribbon_RlmA"/>
    <property type="match status" value="1"/>
</dbReference>
<protein>
    <submittedName>
        <fullName evidence="2">RNA methyltransferase</fullName>
    </submittedName>
</protein>
<dbReference type="Gene3D" id="3.40.50.150">
    <property type="entry name" value="Vaccinia Virus protein VP39"/>
    <property type="match status" value="1"/>
</dbReference>
<sequence>MLADVVPYLVCPVCRGPLELLPGTVRCASGHAFDVARQGYVSLLTGSRSPGTADTPQMVAARDAFLAAGHYAPLAAELATLCSGAAVTVEAGAGTGYYLTRALGPGGVGIAFDISKHAVKRAARAHERIGAFVGDVWQPLPIASGVADVVLDVFAPRNGPEFARILRAGGRLVVVTPAVRHLEPLVSGLGLLTVDADKQDRVARGLPEFTLIEQRELAYDLELGAEEIAAVVRMGPSAWHLEDDVLRARISGVLREKNLGKVSTHVAFQLSIFGAVTRSRSVP</sequence>
<feature type="domain" description="23S rRNA (guanine(745)-N(1))-methyltransferase N-terminal" evidence="1">
    <location>
        <begin position="10"/>
        <end position="44"/>
    </location>
</feature>
<organism evidence="2 3">
    <name type="scientific">Nonomuraea typhae</name>
    <dbReference type="NCBI Taxonomy" id="2603600"/>
    <lineage>
        <taxon>Bacteria</taxon>
        <taxon>Bacillati</taxon>
        <taxon>Actinomycetota</taxon>
        <taxon>Actinomycetes</taxon>
        <taxon>Streptosporangiales</taxon>
        <taxon>Streptosporangiaceae</taxon>
        <taxon>Nonomuraea</taxon>
    </lineage>
</organism>
<dbReference type="CDD" id="cd02440">
    <property type="entry name" value="AdoMet_MTases"/>
    <property type="match status" value="1"/>
</dbReference>
<dbReference type="InterPro" id="IPR048647">
    <property type="entry name" value="RlmA_N"/>
</dbReference>
<dbReference type="GO" id="GO:0008168">
    <property type="term" value="F:methyltransferase activity"/>
    <property type="evidence" value="ECO:0007669"/>
    <property type="project" value="UniProtKB-KW"/>
</dbReference>
<reference evidence="2 3" key="1">
    <citation type="submission" date="2024-10" db="EMBL/GenBank/DDBJ databases">
        <title>The Natural Products Discovery Center: Release of the First 8490 Sequenced Strains for Exploring Actinobacteria Biosynthetic Diversity.</title>
        <authorList>
            <person name="Kalkreuter E."/>
            <person name="Kautsar S.A."/>
            <person name="Yang D."/>
            <person name="Bader C.D."/>
            <person name="Teijaro C.N."/>
            <person name="Fluegel L."/>
            <person name="Davis C.M."/>
            <person name="Simpson J.R."/>
            <person name="Lauterbach L."/>
            <person name="Steele A.D."/>
            <person name="Gui C."/>
            <person name="Meng S."/>
            <person name="Li G."/>
            <person name="Viehrig K."/>
            <person name="Ye F."/>
            <person name="Su P."/>
            <person name="Kiefer A.F."/>
            <person name="Nichols A."/>
            <person name="Cepeda A.J."/>
            <person name="Yan W."/>
            <person name="Fan B."/>
            <person name="Jiang Y."/>
            <person name="Adhikari A."/>
            <person name="Zheng C.-J."/>
            <person name="Schuster L."/>
            <person name="Cowan T.M."/>
            <person name="Smanski M.J."/>
            <person name="Chevrette M.G."/>
            <person name="De Carvalho L.P.S."/>
            <person name="Shen B."/>
        </authorList>
    </citation>
    <scope>NUCLEOTIDE SEQUENCE [LARGE SCALE GENOMIC DNA]</scope>
    <source>
        <strain evidence="2 3">NPDC050545</strain>
    </source>
</reference>
<accession>A0ABW7Z2N1</accession>
<keyword evidence="3" id="KW-1185">Reference proteome</keyword>
<proteinExistence type="predicted"/>
<evidence type="ECO:0000259" key="1">
    <source>
        <dbReference type="Pfam" id="PF21302"/>
    </source>
</evidence>
<evidence type="ECO:0000313" key="2">
    <source>
        <dbReference type="EMBL" id="MFI6502435.1"/>
    </source>
</evidence>
<name>A0ABW7Z2N1_9ACTN</name>
<dbReference type="GO" id="GO:0032259">
    <property type="term" value="P:methylation"/>
    <property type="evidence" value="ECO:0007669"/>
    <property type="project" value="UniProtKB-KW"/>
</dbReference>
<keyword evidence="2" id="KW-0808">Transferase</keyword>
<dbReference type="InterPro" id="IPR029063">
    <property type="entry name" value="SAM-dependent_MTases_sf"/>
</dbReference>
<dbReference type="PIRSF" id="PIRSF018249">
    <property type="entry name" value="MyrA_prd"/>
    <property type="match status" value="1"/>
</dbReference>
<dbReference type="RefSeq" id="WP_397087691.1">
    <property type="nucleotide sequence ID" value="NZ_JBITGY010000009.1"/>
</dbReference>
<dbReference type="Proteomes" id="UP001612741">
    <property type="component" value="Unassembled WGS sequence"/>
</dbReference>
<gene>
    <name evidence="2" type="ORF">ACIBG2_34010</name>
</gene>
<dbReference type="SUPFAM" id="SSF53335">
    <property type="entry name" value="S-adenosyl-L-methionine-dependent methyltransferases"/>
    <property type="match status" value="1"/>
</dbReference>
<evidence type="ECO:0000313" key="3">
    <source>
        <dbReference type="Proteomes" id="UP001612741"/>
    </source>
</evidence>
<dbReference type="InterPro" id="IPR016718">
    <property type="entry name" value="rRNA_m1G-MeTrfase_A_prd"/>
</dbReference>
<comment type="caution">
    <text evidence="2">The sequence shown here is derived from an EMBL/GenBank/DDBJ whole genome shotgun (WGS) entry which is preliminary data.</text>
</comment>
<keyword evidence="2" id="KW-0489">Methyltransferase</keyword>